<dbReference type="EMBL" id="JAEFCI010006100">
    <property type="protein sequence ID" value="KAG5459905.1"/>
    <property type="molecule type" value="Genomic_DNA"/>
</dbReference>
<evidence type="ECO:0000256" key="1">
    <source>
        <dbReference type="SAM" id="MobiDB-lite"/>
    </source>
</evidence>
<evidence type="ECO:0000313" key="2">
    <source>
        <dbReference type="EMBL" id="KAG5459905.1"/>
    </source>
</evidence>
<keyword evidence="3" id="KW-1185">Reference proteome</keyword>
<name>A0A8H8DIU7_9FUNG</name>
<dbReference type="AlphaFoldDB" id="A0A8H8DIU7"/>
<organism evidence="2 3">
    <name type="scientific">Olpidium bornovanus</name>
    <dbReference type="NCBI Taxonomy" id="278681"/>
    <lineage>
        <taxon>Eukaryota</taxon>
        <taxon>Fungi</taxon>
        <taxon>Fungi incertae sedis</taxon>
        <taxon>Olpidiomycota</taxon>
        <taxon>Olpidiomycotina</taxon>
        <taxon>Olpidiomycetes</taxon>
        <taxon>Olpidiales</taxon>
        <taxon>Olpidiaceae</taxon>
        <taxon>Olpidium</taxon>
    </lineage>
</organism>
<gene>
    <name evidence="2" type="ORF">BJ554DRAFT_8116</name>
</gene>
<sequence>MIPLTQTLRHQNATAWSNTDAPPTMAQFAAEAPQEKLTVADWNADFERSFGRDLDFGIGGGVGFDVGGGAVTSTPQIPGAADDASDGGAEPLVVADTFTATAAEITGGFESDFSRMKLSDVEVGFATEGASRDRGGTPFAGEADNGDSERSEKADEDSAETTA</sequence>
<feature type="region of interest" description="Disordered" evidence="1">
    <location>
        <begin position="127"/>
        <end position="163"/>
    </location>
</feature>
<dbReference type="Proteomes" id="UP000673691">
    <property type="component" value="Unassembled WGS sequence"/>
</dbReference>
<feature type="compositionally biased region" description="Acidic residues" evidence="1">
    <location>
        <begin position="154"/>
        <end position="163"/>
    </location>
</feature>
<reference evidence="2 3" key="1">
    <citation type="journal article" name="Sci. Rep.">
        <title>Genome-scale phylogenetic analyses confirm Olpidium as the closest living zoosporic fungus to the non-flagellated, terrestrial fungi.</title>
        <authorList>
            <person name="Chang Y."/>
            <person name="Rochon D."/>
            <person name="Sekimoto S."/>
            <person name="Wang Y."/>
            <person name="Chovatia M."/>
            <person name="Sandor L."/>
            <person name="Salamov A."/>
            <person name="Grigoriev I.V."/>
            <person name="Stajich J.E."/>
            <person name="Spatafora J.W."/>
        </authorList>
    </citation>
    <scope>NUCLEOTIDE SEQUENCE [LARGE SCALE GENOMIC DNA]</scope>
    <source>
        <strain evidence="2">S191</strain>
    </source>
</reference>
<comment type="caution">
    <text evidence="2">The sequence shown here is derived from an EMBL/GenBank/DDBJ whole genome shotgun (WGS) entry which is preliminary data.</text>
</comment>
<protein>
    <submittedName>
        <fullName evidence="2">Uncharacterized protein</fullName>
    </submittedName>
</protein>
<proteinExistence type="predicted"/>
<evidence type="ECO:0000313" key="3">
    <source>
        <dbReference type="Proteomes" id="UP000673691"/>
    </source>
</evidence>
<accession>A0A8H8DIU7</accession>